<evidence type="ECO:0000256" key="4">
    <source>
        <dbReference type="SAM" id="MobiDB-lite"/>
    </source>
</evidence>
<evidence type="ECO:0000256" key="2">
    <source>
        <dbReference type="ARBA" id="ARBA00011187"/>
    </source>
</evidence>
<evidence type="ECO:0000313" key="5">
    <source>
        <dbReference type="EMBL" id="SAL99235.1"/>
    </source>
</evidence>
<dbReference type="InterPro" id="IPR015943">
    <property type="entry name" value="WD40/YVTN_repeat-like_dom_sf"/>
</dbReference>
<dbReference type="InterPro" id="IPR037379">
    <property type="entry name" value="WDR74/Nsa1"/>
</dbReference>
<organism evidence="5">
    <name type="scientific">Absidia glauca</name>
    <name type="common">Pin mould</name>
    <dbReference type="NCBI Taxonomy" id="4829"/>
    <lineage>
        <taxon>Eukaryota</taxon>
        <taxon>Fungi</taxon>
        <taxon>Fungi incertae sedis</taxon>
        <taxon>Mucoromycota</taxon>
        <taxon>Mucoromycotina</taxon>
        <taxon>Mucoromycetes</taxon>
        <taxon>Mucorales</taxon>
        <taxon>Cunninghamellaceae</taxon>
        <taxon>Absidia</taxon>
    </lineage>
</organism>
<feature type="compositionally biased region" description="Low complexity" evidence="4">
    <location>
        <begin position="220"/>
        <end position="238"/>
    </location>
</feature>
<dbReference type="OrthoDB" id="18388at2759"/>
<proteinExistence type="inferred from homology"/>
<dbReference type="GO" id="GO:0030687">
    <property type="term" value="C:preribosome, large subunit precursor"/>
    <property type="evidence" value="ECO:0007669"/>
    <property type="project" value="TreeGrafter"/>
</dbReference>
<comment type="subunit">
    <text evidence="2">Component of the pre-66S ribosomal particle.</text>
</comment>
<dbReference type="AlphaFoldDB" id="A0A163JB12"/>
<dbReference type="InParanoid" id="A0A163JB12"/>
<dbReference type="GO" id="GO:0005730">
    <property type="term" value="C:nucleolus"/>
    <property type="evidence" value="ECO:0007669"/>
    <property type="project" value="InterPro"/>
</dbReference>
<dbReference type="Proteomes" id="UP000078561">
    <property type="component" value="Unassembled WGS sequence"/>
</dbReference>
<dbReference type="PANTHER" id="PTHR16038:SF4">
    <property type="entry name" value="WD REPEAT-CONTAINING PROTEIN 74"/>
    <property type="match status" value="1"/>
</dbReference>
<gene>
    <name evidence="5" type="primary">ABSGL_04836.1 scaffold 6035</name>
</gene>
<dbReference type="FunCoup" id="A0A163JB12">
    <property type="interactions" value="300"/>
</dbReference>
<evidence type="ECO:0000313" key="6">
    <source>
        <dbReference type="Proteomes" id="UP000078561"/>
    </source>
</evidence>
<name>A0A163JB12_ABSGL</name>
<evidence type="ECO:0000256" key="1">
    <source>
        <dbReference type="ARBA" id="ARBA00007861"/>
    </source>
</evidence>
<dbReference type="InterPro" id="IPR036322">
    <property type="entry name" value="WD40_repeat_dom_sf"/>
</dbReference>
<dbReference type="EMBL" id="LT552594">
    <property type="protein sequence ID" value="SAL99235.1"/>
    <property type="molecule type" value="Genomic_DNA"/>
</dbReference>
<comment type="similarity">
    <text evidence="1">Belongs to the NSA1 family.</text>
</comment>
<protein>
    <recommendedName>
        <fullName evidence="3">Ribosome biogenesis protein NSA1</fullName>
    </recommendedName>
</protein>
<sequence>MRYFTGDESGLVKRVVFLPPPLEKKASKKRSHDEEAKADDKKAAKKKQEDEPLNEVTVFGTLDKQAAVQKMAWATVKGERLVVVARQNGKIDFVHPETGAVVKSFEDKAIAQAQADKPKTNTLRFIGLETTDTHLLACNSDGALTWTPLDDDTVTELVVITSLDKATTTGGSTIAGPGTDLNVLRAHPVHRHLLAVAGKDIDVQIYDLNVLLAGKNGVAAKDTAAPTPTPSKSTSTRTPKPHPRQKQKQGKLGLIHEAKNVKNDFLDLPQPVWVNDLQFMDESGTQVAVATHYHQIRLYDFSKGRRPVLTVEIGKVPLTTLSVGMDYDHVIFTDTRNDVGLFNVRNGKVVAQLKGFAGAGKATISVPTPTFTTTSSTSSSSNTKGHTLVSVALDRTLRLHELDTKYRKLEKKVYLKQRLTALVVDTDYVVPDREPTEEDKEDEELWDTLETVRETKKPRLARK</sequence>
<dbReference type="PANTHER" id="PTHR16038">
    <property type="entry name" value="NOP SEVEN ASSOCIATED PROTEIN 1"/>
    <property type="match status" value="1"/>
</dbReference>
<evidence type="ECO:0000256" key="3">
    <source>
        <dbReference type="ARBA" id="ARBA00014234"/>
    </source>
</evidence>
<accession>A0A163JB12</accession>
<feature type="compositionally biased region" description="Basic residues" evidence="4">
    <location>
        <begin position="239"/>
        <end position="249"/>
    </location>
</feature>
<dbReference type="STRING" id="4829.A0A163JB12"/>
<reference evidence="5" key="1">
    <citation type="submission" date="2016-04" db="EMBL/GenBank/DDBJ databases">
        <authorList>
            <person name="Evans L.H."/>
            <person name="Alamgir A."/>
            <person name="Owens N."/>
            <person name="Weber N.D."/>
            <person name="Virtaneva K."/>
            <person name="Barbian K."/>
            <person name="Babar A."/>
            <person name="Rosenke K."/>
        </authorList>
    </citation>
    <scope>NUCLEOTIDE SEQUENCE [LARGE SCALE GENOMIC DNA]</scope>
    <source>
        <strain evidence="5">CBS 101.48</strain>
    </source>
</reference>
<dbReference type="SUPFAM" id="SSF50978">
    <property type="entry name" value="WD40 repeat-like"/>
    <property type="match status" value="1"/>
</dbReference>
<keyword evidence="6" id="KW-1185">Reference proteome</keyword>
<feature type="compositionally biased region" description="Basic and acidic residues" evidence="4">
    <location>
        <begin position="31"/>
        <end position="50"/>
    </location>
</feature>
<dbReference type="Gene3D" id="2.130.10.10">
    <property type="entry name" value="YVTN repeat-like/Quinoprotein amine dehydrogenase"/>
    <property type="match status" value="2"/>
</dbReference>
<feature type="region of interest" description="Disordered" evidence="4">
    <location>
        <begin position="22"/>
        <end position="52"/>
    </location>
</feature>
<feature type="region of interest" description="Disordered" evidence="4">
    <location>
        <begin position="220"/>
        <end position="252"/>
    </location>
</feature>
<dbReference type="OMA" id="KNVCRMR"/>
<dbReference type="GO" id="GO:0042273">
    <property type="term" value="P:ribosomal large subunit biogenesis"/>
    <property type="evidence" value="ECO:0007669"/>
    <property type="project" value="InterPro"/>
</dbReference>